<evidence type="ECO:0000313" key="3">
    <source>
        <dbReference type="Proteomes" id="UP001163285"/>
    </source>
</evidence>
<gene>
    <name evidence="2" type="ORF">OJY61_24325</name>
</gene>
<feature type="compositionally biased region" description="Polar residues" evidence="1">
    <location>
        <begin position="18"/>
        <end position="41"/>
    </location>
</feature>
<dbReference type="EMBL" id="CP110176">
    <property type="protein sequence ID" value="WGC85880.1"/>
    <property type="molecule type" value="Genomic_DNA"/>
</dbReference>
<feature type="compositionally biased region" description="Basic and acidic residues" evidence="1">
    <location>
        <begin position="1"/>
        <end position="14"/>
    </location>
</feature>
<sequence length="385" mass="42998">MTEMLKEKAPEGRPSKQGLENTNREICTTDGSATTASRKGKMTTISSLSETQNFHHIDWDALATLAAEPRRSKAHTPEAAKKSSPLIAAHNGRSRTKTEAEQAMFGLLRADMDDAKGQNHRTIANALLEQGLESFIIYSTLSHTPEAPRYRVFVELAEPVQFEVWTNLQFELAEVLGSDPCVNRPAQFMILPVTIKATEGDYKHKVSRGDALREGAPFWLNAAERAKREQAKAADTVKLYTAAKPAQFNERLTGNQVSIIDLVNRSYEWPELLDFYGYERKGRNSWMAPESSSGTAGVHILKSSTDGKERIFSHHTSDPAGGRLCDKFDLIAIREFDGDQVRALAEIAKEHFPEAHKHNRREWATIKRNEQIAAVVAELSQEDAQ</sequence>
<feature type="region of interest" description="Disordered" evidence="1">
    <location>
        <begin position="1"/>
        <end position="41"/>
    </location>
</feature>
<dbReference type="AlphaFoldDB" id="A0AAF0GEU0"/>
<evidence type="ECO:0000256" key="1">
    <source>
        <dbReference type="SAM" id="MobiDB-lite"/>
    </source>
</evidence>
<dbReference type="RefSeq" id="WP_125117475.1">
    <property type="nucleotide sequence ID" value="NZ_AP019195.1"/>
</dbReference>
<protein>
    <submittedName>
        <fullName evidence="2">Uncharacterized protein</fullName>
    </submittedName>
</protein>
<evidence type="ECO:0000313" key="2">
    <source>
        <dbReference type="EMBL" id="WGC85880.1"/>
    </source>
</evidence>
<reference evidence="2" key="1">
    <citation type="submission" date="2023-04" db="EMBL/GenBank/DDBJ databases">
        <title>Whole Genome Sequence of Multi-drug resistant Aeromonas caviae as a gut pathogen in newborn.</title>
        <authorList>
            <person name="Jadhav S.V."/>
            <person name="Saroj S.D."/>
            <person name="Saha U.B."/>
            <person name="Sen S."/>
            <person name="Kher A."/>
        </authorList>
    </citation>
    <scope>NUCLEOTIDE SEQUENCE</scope>
    <source>
        <strain evidence="2">SVJ23</strain>
    </source>
</reference>
<name>A0AAF0GEU0_AERCA</name>
<organism evidence="2 3">
    <name type="scientific">Aeromonas caviae</name>
    <name type="common">Aeromonas punctata</name>
    <dbReference type="NCBI Taxonomy" id="648"/>
    <lineage>
        <taxon>Bacteria</taxon>
        <taxon>Pseudomonadati</taxon>
        <taxon>Pseudomonadota</taxon>
        <taxon>Gammaproteobacteria</taxon>
        <taxon>Aeromonadales</taxon>
        <taxon>Aeromonadaceae</taxon>
        <taxon>Aeromonas</taxon>
    </lineage>
</organism>
<accession>A0AAF0GEU0</accession>
<dbReference type="Proteomes" id="UP001163285">
    <property type="component" value="Chromosome"/>
</dbReference>
<proteinExistence type="predicted"/>